<feature type="transmembrane region" description="Helical" evidence="1">
    <location>
        <begin position="167"/>
        <end position="186"/>
    </location>
</feature>
<keyword evidence="1" id="KW-1133">Transmembrane helix</keyword>
<dbReference type="RefSeq" id="WP_132602428.1">
    <property type="nucleotide sequence ID" value="NZ_SMKO01000154.1"/>
</dbReference>
<dbReference type="AlphaFoldDB" id="A0A4V2Y8V2"/>
<feature type="transmembrane region" description="Helical" evidence="1">
    <location>
        <begin position="232"/>
        <end position="252"/>
    </location>
</feature>
<evidence type="ECO:0000256" key="1">
    <source>
        <dbReference type="SAM" id="Phobius"/>
    </source>
</evidence>
<reference evidence="2 3" key="1">
    <citation type="submission" date="2019-03" db="EMBL/GenBank/DDBJ databases">
        <title>Draft genome sequences of novel Actinobacteria.</title>
        <authorList>
            <person name="Sahin N."/>
            <person name="Ay H."/>
            <person name="Saygin H."/>
        </authorList>
    </citation>
    <scope>NUCLEOTIDE SEQUENCE [LARGE SCALE GENOMIC DNA]</scope>
    <source>
        <strain evidence="2 3">KC310</strain>
    </source>
</reference>
<keyword evidence="1" id="KW-0812">Transmembrane</keyword>
<comment type="caution">
    <text evidence="2">The sequence shown here is derived from an EMBL/GenBank/DDBJ whole genome shotgun (WGS) entry which is preliminary data.</text>
</comment>
<dbReference type="Proteomes" id="UP000295258">
    <property type="component" value="Unassembled WGS sequence"/>
</dbReference>
<sequence length="261" mass="27718">MIATMRYEFAMQIRRPSLWIVYGLAFAALVAVLPYWSLTGGSHGGNAVAGAMSRAAQLLVTMLAMVYGCMLADRPGRDRALRVDGILDATPSGRTARLAGKYAGVCAATAVPMALAYFGRAAAYAVAEGEPSALGWAAVTFAASTLPGLVFLGALGFAGPLLVPPMVFRVLFVAYWFWGNLIPAYLMPTLSHTIFSATGEYARYGLLAPLPDEYGRGPAAMFDVLRPGFTPAAAWLWMGVMVALAAALLVLVRLRLSRSES</sequence>
<gene>
    <name evidence="2" type="ORF">E1292_37270</name>
</gene>
<evidence type="ECO:0000313" key="2">
    <source>
        <dbReference type="EMBL" id="TDC97335.1"/>
    </source>
</evidence>
<keyword evidence="3" id="KW-1185">Reference proteome</keyword>
<protein>
    <submittedName>
        <fullName evidence="2">Uncharacterized protein</fullName>
    </submittedName>
</protein>
<name>A0A4V2Y8V2_9ACTN</name>
<feature type="transmembrane region" description="Helical" evidence="1">
    <location>
        <begin position="16"/>
        <end position="35"/>
    </location>
</feature>
<keyword evidence="1" id="KW-0472">Membrane</keyword>
<dbReference type="EMBL" id="SMKO01000154">
    <property type="protein sequence ID" value="TDC97335.1"/>
    <property type="molecule type" value="Genomic_DNA"/>
</dbReference>
<proteinExistence type="predicted"/>
<organism evidence="2 3">
    <name type="scientific">Nonomuraea deserti</name>
    <dbReference type="NCBI Taxonomy" id="1848322"/>
    <lineage>
        <taxon>Bacteria</taxon>
        <taxon>Bacillati</taxon>
        <taxon>Actinomycetota</taxon>
        <taxon>Actinomycetes</taxon>
        <taxon>Streptosporangiales</taxon>
        <taxon>Streptosporangiaceae</taxon>
        <taxon>Nonomuraea</taxon>
    </lineage>
</organism>
<evidence type="ECO:0000313" key="3">
    <source>
        <dbReference type="Proteomes" id="UP000295258"/>
    </source>
</evidence>
<feature type="transmembrane region" description="Helical" evidence="1">
    <location>
        <begin position="133"/>
        <end position="155"/>
    </location>
</feature>
<feature type="transmembrane region" description="Helical" evidence="1">
    <location>
        <begin position="102"/>
        <end position="127"/>
    </location>
</feature>
<accession>A0A4V2Y8V2</accession>
<feature type="transmembrane region" description="Helical" evidence="1">
    <location>
        <begin position="55"/>
        <end position="72"/>
    </location>
</feature>